<feature type="signal peptide" evidence="1">
    <location>
        <begin position="1"/>
        <end position="24"/>
    </location>
</feature>
<evidence type="ECO:0000313" key="2">
    <source>
        <dbReference type="EMBL" id="PQJ52689.1"/>
    </source>
</evidence>
<evidence type="ECO:0000256" key="1">
    <source>
        <dbReference type="SAM" id="SignalP"/>
    </source>
</evidence>
<dbReference type="RefSeq" id="WP_105051156.1">
    <property type="nucleotide sequence ID" value="NZ_BMYG01000004.1"/>
</dbReference>
<dbReference type="Gene3D" id="2.60.40.10">
    <property type="entry name" value="Immunoglobulins"/>
    <property type="match status" value="1"/>
</dbReference>
<sequence>MTSYKLYSTLLLSLSLTLTGCAKSGDDETVTETDGGTTTEVTTPEATLSVANPITDIELIFGTPLNFTVADNTCVDSSGADITYSMSFSNNVGFTLTNFTQLTGEATELGVVNVTATCKTDAEEVTDEFTITVVDQKVDPTVNIEALTSTTFKSGVSVALKAIAQDENVWGSIVSYEWKQTSGIAVTLSGTNTDEVTFTAPDTDDKVKLVFAVTVTDNDGATDTDTVEIFARHPLSPDVSISFPLTVGVYDKEKVDIFGNVQESTGDSLDTFVVTVDDVEHTPTITGNTWRVADVTLTDTTDINVLATSTNGLTNFDEVNLVNNDVYATTINNDIVDIAVDESTDEIYVQLSGDDPNDIKIQKFNLISSNNSTLTVTQPTEFGYTTASPTGITFDSTSGDLFVSHKVAVTKIDLETGAQSVVSDSLVGDGTDFGFITDLHYDSASDALFVADNSIGQGVEINKTTGDRTSVTFFADTSILSMTIDSTTSELYMVLNNTVGESARIYIVTSNGSSIAGQIFADSDAPLTDLALDEAGKTIYFVDATGDLIKADLANSTKTTVISNFFSVESIDDETSPMIGLHYHSGRNVIIAAGRGVDGTNKILVIDPESGDYAKVATGTVD</sequence>
<dbReference type="Gene3D" id="2.120.10.30">
    <property type="entry name" value="TolB, C-terminal domain"/>
    <property type="match status" value="1"/>
</dbReference>
<dbReference type="SUPFAM" id="SSF101898">
    <property type="entry name" value="NHL repeat"/>
    <property type="match status" value="1"/>
</dbReference>
<reference evidence="2 3" key="1">
    <citation type="submission" date="2016-12" db="EMBL/GenBank/DDBJ databases">
        <title>Diversity of luminous bacteria.</title>
        <authorList>
            <person name="Yoshizawa S."/>
            <person name="Kogure K."/>
        </authorList>
    </citation>
    <scope>NUCLEOTIDE SEQUENCE [LARGE SCALE GENOMIC DNA]</scope>
    <source>
        <strain evidence="2 3">SA4-48</strain>
    </source>
</reference>
<organism evidence="2 3">
    <name type="scientific">Psychrosphaera saromensis</name>
    <dbReference type="NCBI Taxonomy" id="716813"/>
    <lineage>
        <taxon>Bacteria</taxon>
        <taxon>Pseudomonadati</taxon>
        <taxon>Pseudomonadota</taxon>
        <taxon>Gammaproteobacteria</taxon>
        <taxon>Alteromonadales</taxon>
        <taxon>Pseudoalteromonadaceae</taxon>
        <taxon>Psychrosphaera</taxon>
    </lineage>
</organism>
<dbReference type="PROSITE" id="PS51257">
    <property type="entry name" value="PROKAR_LIPOPROTEIN"/>
    <property type="match status" value="1"/>
</dbReference>
<name>A0A2S7USG0_9GAMM</name>
<dbReference type="SUPFAM" id="SSF63825">
    <property type="entry name" value="YWTD domain"/>
    <property type="match status" value="1"/>
</dbReference>
<protein>
    <recommendedName>
        <fullName evidence="4">Cadherin domain-containing protein</fullName>
    </recommendedName>
</protein>
<comment type="caution">
    <text evidence="2">The sequence shown here is derived from an EMBL/GenBank/DDBJ whole genome shotgun (WGS) entry which is preliminary data.</text>
</comment>
<dbReference type="OrthoDB" id="9806238at2"/>
<dbReference type="InterPro" id="IPR011042">
    <property type="entry name" value="6-blade_b-propeller_TolB-like"/>
</dbReference>
<dbReference type="InterPro" id="IPR013783">
    <property type="entry name" value="Ig-like_fold"/>
</dbReference>
<dbReference type="EMBL" id="MSCH01000003">
    <property type="protein sequence ID" value="PQJ52689.1"/>
    <property type="molecule type" value="Genomic_DNA"/>
</dbReference>
<accession>A0A2S7USG0</accession>
<feature type="chain" id="PRO_5015447940" description="Cadherin domain-containing protein" evidence="1">
    <location>
        <begin position="25"/>
        <end position="622"/>
    </location>
</feature>
<keyword evidence="1" id="KW-0732">Signal</keyword>
<dbReference type="Proteomes" id="UP000239007">
    <property type="component" value="Unassembled WGS sequence"/>
</dbReference>
<dbReference type="Pfam" id="PF22352">
    <property type="entry name" value="K319L-like_PKD"/>
    <property type="match status" value="1"/>
</dbReference>
<dbReference type="AlphaFoldDB" id="A0A2S7USG0"/>
<keyword evidence="3" id="KW-1185">Reference proteome</keyword>
<proteinExistence type="predicted"/>
<evidence type="ECO:0000313" key="3">
    <source>
        <dbReference type="Proteomes" id="UP000239007"/>
    </source>
</evidence>
<gene>
    <name evidence="2" type="ORF">BTO11_02825</name>
</gene>
<evidence type="ECO:0008006" key="4">
    <source>
        <dbReference type="Google" id="ProtNLM"/>
    </source>
</evidence>